<dbReference type="Proteomes" id="UP000011705">
    <property type="component" value="Chromosome"/>
</dbReference>
<keyword evidence="1" id="KW-0472">Membrane</keyword>
<feature type="transmembrane region" description="Helical" evidence="1">
    <location>
        <begin position="157"/>
        <end position="177"/>
    </location>
</feature>
<name>A0A0E2E9B7_TREDN</name>
<sequence>MNFVFILVLPLVFLLYASFSKEQGGKFAAFLFGILGGIVSLIIVSFFPFSSLQISSYLSSHLCRFFFQYFFLNALFGLAFFFLISWSLSEETLSNSLSALFGIFSAVFAYLFYRNINTPDSTELILFLLIITGTILIFDFVYYVLSANLTISMDFMVYAIAFISFIIFSLLGSYALASWYLSESLNMHTFVSCGMFLVGVVLNIVRNRL</sequence>
<keyword evidence="1" id="KW-0812">Transmembrane</keyword>
<gene>
    <name evidence="2" type="ORF">HMPREF9726_00239</name>
</gene>
<feature type="transmembrane region" description="Helical" evidence="1">
    <location>
        <begin position="95"/>
        <end position="113"/>
    </location>
</feature>
<feature type="transmembrane region" description="Helical" evidence="1">
    <location>
        <begin position="189"/>
        <end position="206"/>
    </location>
</feature>
<protein>
    <submittedName>
        <fullName evidence="2">Uncharacterized protein</fullName>
    </submittedName>
</protein>
<dbReference type="EMBL" id="AGDV01000001">
    <property type="protein sequence ID" value="EMB36047.1"/>
    <property type="molecule type" value="Genomic_DNA"/>
</dbReference>
<reference evidence="2" key="1">
    <citation type="submission" date="2012-01" db="EMBL/GenBank/DDBJ databases">
        <title>The Genome Sequence of Treponema denticola H-22.</title>
        <authorList>
            <consortium name="The Broad Institute Genome Sequencing Platform"/>
            <person name="Earl A."/>
            <person name="Ward D."/>
            <person name="Feldgarden M."/>
            <person name="Gevers D."/>
            <person name="Blanton J.M."/>
            <person name="Fenno C.J."/>
            <person name="Baranova O.V."/>
            <person name="Mathney J."/>
            <person name="Dewhirst F.E."/>
            <person name="Izard J."/>
            <person name="Young S.K."/>
            <person name="Zeng Q."/>
            <person name="Gargeya S."/>
            <person name="Fitzgerald M."/>
            <person name="Haas B."/>
            <person name="Abouelleil A."/>
            <person name="Alvarado L."/>
            <person name="Arachchi H.M."/>
            <person name="Berlin A."/>
            <person name="Chapman S.B."/>
            <person name="Gearin G."/>
            <person name="Goldberg J."/>
            <person name="Griggs A."/>
            <person name="Gujja S."/>
            <person name="Hansen M."/>
            <person name="Heiman D."/>
            <person name="Howarth C."/>
            <person name="Larimer J."/>
            <person name="Lui A."/>
            <person name="MacDonald P.J.P."/>
            <person name="McCowen C."/>
            <person name="Montmayeur A."/>
            <person name="Murphy C."/>
            <person name="Neiman D."/>
            <person name="Pearson M."/>
            <person name="Priest M."/>
            <person name="Roberts A."/>
            <person name="Saif S."/>
            <person name="Shea T."/>
            <person name="Sisk P."/>
            <person name="Stolte C."/>
            <person name="Sykes S."/>
            <person name="Wortman J."/>
            <person name="Nusbaum C."/>
            <person name="Birren B."/>
        </authorList>
    </citation>
    <scope>NUCLEOTIDE SEQUENCE [LARGE SCALE GENOMIC DNA]</scope>
    <source>
        <strain evidence="2">H-22</strain>
    </source>
</reference>
<feature type="transmembrane region" description="Helical" evidence="1">
    <location>
        <begin position="125"/>
        <end position="145"/>
    </location>
</feature>
<proteinExistence type="predicted"/>
<dbReference type="RefSeq" id="WP_002682826.1">
    <property type="nucleotide sequence ID" value="NZ_CM001795.1"/>
</dbReference>
<evidence type="ECO:0000256" key="1">
    <source>
        <dbReference type="SAM" id="Phobius"/>
    </source>
</evidence>
<dbReference type="HOGENOM" id="CLU_1314917_0_0_12"/>
<accession>A0A0E2E9B7</accession>
<evidence type="ECO:0000313" key="2">
    <source>
        <dbReference type="EMBL" id="EMB36047.1"/>
    </source>
</evidence>
<comment type="caution">
    <text evidence="2">The sequence shown here is derived from an EMBL/GenBank/DDBJ whole genome shotgun (WGS) entry which is preliminary data.</text>
</comment>
<keyword evidence="1" id="KW-1133">Transmembrane helix</keyword>
<dbReference type="AlphaFoldDB" id="A0A0E2E9B7"/>
<feature type="transmembrane region" description="Helical" evidence="1">
    <location>
        <begin position="70"/>
        <end position="89"/>
    </location>
</feature>
<organism evidence="2">
    <name type="scientific">Treponema denticola H-22</name>
    <dbReference type="NCBI Taxonomy" id="999432"/>
    <lineage>
        <taxon>Bacteria</taxon>
        <taxon>Pseudomonadati</taxon>
        <taxon>Spirochaetota</taxon>
        <taxon>Spirochaetia</taxon>
        <taxon>Spirochaetales</taxon>
        <taxon>Treponemataceae</taxon>
        <taxon>Treponema</taxon>
    </lineage>
</organism>
<dbReference type="PATRIC" id="fig|999432.5.peg.246"/>
<feature type="transmembrane region" description="Helical" evidence="1">
    <location>
        <begin position="30"/>
        <end position="49"/>
    </location>
</feature>